<comment type="pathway">
    <text evidence="1 10">Amino-acid biosynthesis; L-histidine biosynthesis; L-histidine from 5-phospho-alpha-D-ribose 1-diphosphate: step 5/9.</text>
</comment>
<keyword evidence="3 10" id="KW-0028">Amino-acid biosynthesis</keyword>
<comment type="catalytic activity">
    <reaction evidence="8 10">
        <text>5-[(5-phospho-1-deoxy-D-ribulos-1-ylimino)methylamino]-1-(5-phospho-beta-D-ribosyl)imidazole-4-carboxamide + L-glutamine = D-erythro-1-(imidazol-4-yl)glycerol 3-phosphate + 5-amino-1-(5-phospho-beta-D-ribosyl)imidazole-4-carboxamide + L-glutamate + H(+)</text>
        <dbReference type="Rhea" id="RHEA:24793"/>
        <dbReference type="ChEBI" id="CHEBI:15378"/>
        <dbReference type="ChEBI" id="CHEBI:29985"/>
        <dbReference type="ChEBI" id="CHEBI:58278"/>
        <dbReference type="ChEBI" id="CHEBI:58359"/>
        <dbReference type="ChEBI" id="CHEBI:58475"/>
        <dbReference type="ChEBI" id="CHEBI:58525"/>
        <dbReference type="EC" id="4.3.2.10"/>
    </reaction>
</comment>
<comment type="caution">
    <text evidence="13">The sequence shown here is derived from an EMBL/GenBank/DDBJ whole genome shotgun (WGS) entry which is preliminary data.</text>
</comment>
<dbReference type="AlphaFoldDB" id="A0A2S5A677"/>
<dbReference type="Proteomes" id="UP000236893">
    <property type="component" value="Unassembled WGS sequence"/>
</dbReference>
<dbReference type="EC" id="3.5.1.2" evidence="10"/>
<evidence type="ECO:0000256" key="3">
    <source>
        <dbReference type="ARBA" id="ARBA00022605"/>
    </source>
</evidence>
<evidence type="ECO:0000256" key="7">
    <source>
        <dbReference type="ARBA" id="ARBA00023239"/>
    </source>
</evidence>
<dbReference type="GO" id="GO:0000107">
    <property type="term" value="F:imidazoleglycerol-phosphate synthase activity"/>
    <property type="evidence" value="ECO:0007669"/>
    <property type="project" value="UniProtKB-UniRule"/>
</dbReference>
<dbReference type="HAMAP" id="MF_00278">
    <property type="entry name" value="HisH"/>
    <property type="match status" value="1"/>
</dbReference>
<evidence type="ECO:0000256" key="9">
    <source>
        <dbReference type="ARBA" id="ARBA00049534"/>
    </source>
</evidence>
<dbReference type="Pfam" id="PF00117">
    <property type="entry name" value="GATase"/>
    <property type="match status" value="1"/>
</dbReference>
<feature type="active site" description="Nucleophile" evidence="10 11">
    <location>
        <position position="78"/>
    </location>
</feature>
<comment type="catalytic activity">
    <reaction evidence="9 10">
        <text>L-glutamine + H2O = L-glutamate + NH4(+)</text>
        <dbReference type="Rhea" id="RHEA:15889"/>
        <dbReference type="ChEBI" id="CHEBI:15377"/>
        <dbReference type="ChEBI" id="CHEBI:28938"/>
        <dbReference type="ChEBI" id="CHEBI:29985"/>
        <dbReference type="ChEBI" id="CHEBI:58359"/>
        <dbReference type="EC" id="3.5.1.2"/>
    </reaction>
</comment>
<evidence type="ECO:0000256" key="1">
    <source>
        <dbReference type="ARBA" id="ARBA00005091"/>
    </source>
</evidence>
<evidence type="ECO:0000256" key="6">
    <source>
        <dbReference type="ARBA" id="ARBA00023102"/>
    </source>
</evidence>
<sequence>MGGIGIVNYGAGNIFSLCSALDRLSISYKIINTVSDFDTCERYIIPGVGHASPAMKQLNATGLIPLLKQTSKPVLGICLGMQLLSTFSEEGETPLLDIIPIKTLKFTDKSLKIPHMGWNSVNAVNVATLFKDIEQGSYFYFVHSFYLENSSEYSLATSDYGLTFASSIQKNNYFGVQFHPEKSGKAGEQLLLNFAKL</sequence>
<keyword evidence="7 10" id="KW-0456">Lyase</keyword>
<evidence type="ECO:0000313" key="13">
    <source>
        <dbReference type="EMBL" id="POY38045.1"/>
    </source>
</evidence>
<feature type="domain" description="Glutamine amidotransferase" evidence="12">
    <location>
        <begin position="7"/>
        <end position="193"/>
    </location>
</feature>
<protein>
    <recommendedName>
        <fullName evidence="10">Imidazole glycerol phosphate synthase subunit HisH</fullName>
        <ecNumber evidence="10">4.3.2.10</ecNumber>
    </recommendedName>
    <alternativeName>
        <fullName evidence="10">IGP synthase glutaminase subunit</fullName>
        <ecNumber evidence="10">3.5.1.2</ecNumber>
    </alternativeName>
    <alternativeName>
        <fullName evidence="10">IGP synthase subunit HisH</fullName>
    </alternativeName>
    <alternativeName>
        <fullName evidence="10">ImGP synthase subunit HisH</fullName>
        <shortName evidence="10">IGPS subunit HisH</shortName>
    </alternativeName>
</protein>
<dbReference type="EC" id="4.3.2.10" evidence="10"/>
<evidence type="ECO:0000256" key="4">
    <source>
        <dbReference type="ARBA" id="ARBA00022801"/>
    </source>
</evidence>
<evidence type="ECO:0000256" key="8">
    <source>
        <dbReference type="ARBA" id="ARBA00047838"/>
    </source>
</evidence>
<dbReference type="SUPFAM" id="SSF52317">
    <property type="entry name" value="Class I glutamine amidotransferase-like"/>
    <property type="match status" value="1"/>
</dbReference>
<dbReference type="InterPro" id="IPR029062">
    <property type="entry name" value="Class_I_gatase-like"/>
</dbReference>
<dbReference type="Gene3D" id="3.40.50.880">
    <property type="match status" value="1"/>
</dbReference>
<dbReference type="OrthoDB" id="9807137at2"/>
<dbReference type="GO" id="GO:0016829">
    <property type="term" value="F:lyase activity"/>
    <property type="evidence" value="ECO:0007669"/>
    <property type="project" value="UniProtKB-KW"/>
</dbReference>
<dbReference type="PANTHER" id="PTHR42701:SF1">
    <property type="entry name" value="IMIDAZOLE GLYCEROL PHOSPHATE SYNTHASE SUBUNIT HISH"/>
    <property type="match status" value="1"/>
</dbReference>
<accession>A0A2S5A677</accession>
<dbReference type="GO" id="GO:0000105">
    <property type="term" value="P:L-histidine biosynthetic process"/>
    <property type="evidence" value="ECO:0007669"/>
    <property type="project" value="UniProtKB-UniRule"/>
</dbReference>
<reference evidence="13 14" key="1">
    <citation type="submission" date="2018-01" db="EMBL/GenBank/DDBJ databases">
        <authorList>
            <person name="Gaut B.S."/>
            <person name="Morton B.R."/>
            <person name="Clegg M.T."/>
            <person name="Duvall M.R."/>
        </authorList>
    </citation>
    <scope>NUCLEOTIDE SEQUENCE [LARGE SCALE GENOMIC DNA]</scope>
    <source>
        <strain evidence="13 14">HR-AV</strain>
    </source>
</reference>
<keyword evidence="6 10" id="KW-0368">Histidine biosynthesis</keyword>
<dbReference type="PANTHER" id="PTHR42701">
    <property type="entry name" value="IMIDAZOLE GLYCEROL PHOSPHATE SYNTHASE SUBUNIT HISH"/>
    <property type="match status" value="1"/>
</dbReference>
<dbReference type="UniPathway" id="UPA00031">
    <property type="reaction ID" value="UER00010"/>
</dbReference>
<keyword evidence="10" id="KW-0963">Cytoplasm</keyword>
<comment type="subcellular location">
    <subcellularLocation>
        <location evidence="10">Cytoplasm</location>
    </subcellularLocation>
</comment>
<feature type="active site" evidence="10 11">
    <location>
        <position position="179"/>
    </location>
</feature>
<feature type="active site" evidence="10 11">
    <location>
        <position position="181"/>
    </location>
</feature>
<proteinExistence type="inferred from homology"/>
<comment type="subunit">
    <text evidence="2 10">Heterodimer of HisH and HisF.</text>
</comment>
<dbReference type="GO" id="GO:0004359">
    <property type="term" value="F:glutaminase activity"/>
    <property type="evidence" value="ECO:0007669"/>
    <property type="project" value="UniProtKB-EC"/>
</dbReference>
<dbReference type="PROSITE" id="PS51273">
    <property type="entry name" value="GATASE_TYPE_1"/>
    <property type="match status" value="1"/>
</dbReference>
<organism evidence="13 14">
    <name type="scientific">Solitalea longa</name>
    <dbReference type="NCBI Taxonomy" id="2079460"/>
    <lineage>
        <taxon>Bacteria</taxon>
        <taxon>Pseudomonadati</taxon>
        <taxon>Bacteroidota</taxon>
        <taxon>Sphingobacteriia</taxon>
        <taxon>Sphingobacteriales</taxon>
        <taxon>Sphingobacteriaceae</taxon>
        <taxon>Solitalea</taxon>
    </lineage>
</organism>
<keyword evidence="14" id="KW-1185">Reference proteome</keyword>
<name>A0A2S5A677_9SPHI</name>
<evidence type="ECO:0000259" key="12">
    <source>
        <dbReference type="Pfam" id="PF00117"/>
    </source>
</evidence>
<keyword evidence="4 10" id="KW-0378">Hydrolase</keyword>
<dbReference type="GO" id="GO:0005737">
    <property type="term" value="C:cytoplasm"/>
    <property type="evidence" value="ECO:0007669"/>
    <property type="project" value="UniProtKB-SubCell"/>
</dbReference>
<evidence type="ECO:0000256" key="2">
    <source>
        <dbReference type="ARBA" id="ARBA00011152"/>
    </source>
</evidence>
<gene>
    <name evidence="10 13" type="primary">hisH</name>
    <name evidence="13" type="ORF">C3K47_04775</name>
</gene>
<evidence type="ECO:0000256" key="11">
    <source>
        <dbReference type="PIRSR" id="PIRSR000495-1"/>
    </source>
</evidence>
<evidence type="ECO:0000256" key="5">
    <source>
        <dbReference type="ARBA" id="ARBA00022962"/>
    </source>
</evidence>
<evidence type="ECO:0000313" key="14">
    <source>
        <dbReference type="Proteomes" id="UP000236893"/>
    </source>
</evidence>
<dbReference type="NCBIfam" id="TIGR01855">
    <property type="entry name" value="IMP_synth_hisH"/>
    <property type="match status" value="1"/>
</dbReference>
<dbReference type="InterPro" id="IPR010139">
    <property type="entry name" value="Imidazole-glycPsynth_HisH"/>
</dbReference>
<dbReference type="InterPro" id="IPR017926">
    <property type="entry name" value="GATASE"/>
</dbReference>
<dbReference type="EMBL" id="PQVF01000003">
    <property type="protein sequence ID" value="POY38045.1"/>
    <property type="molecule type" value="Genomic_DNA"/>
</dbReference>
<comment type="function">
    <text evidence="10">IGPS catalyzes the conversion of PRFAR and glutamine to IGP, AICAR and glutamate. The HisH subunit catalyzes the hydrolysis of glutamine to glutamate and ammonia as part of the synthesis of IGP and AICAR. The resulting ammonia molecule is channeled to the active site of HisF.</text>
</comment>
<keyword evidence="5 10" id="KW-0315">Glutamine amidotransferase</keyword>
<dbReference type="CDD" id="cd01748">
    <property type="entry name" value="GATase1_IGP_Synthase"/>
    <property type="match status" value="1"/>
</dbReference>
<dbReference type="PIRSF" id="PIRSF000495">
    <property type="entry name" value="Amidotransf_hisH"/>
    <property type="match status" value="1"/>
</dbReference>
<evidence type="ECO:0000256" key="10">
    <source>
        <dbReference type="HAMAP-Rule" id="MF_00278"/>
    </source>
</evidence>